<keyword evidence="6 9" id="KW-0472">Membrane</keyword>
<accession>A0A1I8NV16</accession>
<name>A0A1I8NV16_STOCA</name>
<dbReference type="GO" id="GO:0005886">
    <property type="term" value="C:plasma membrane"/>
    <property type="evidence" value="ECO:0007669"/>
    <property type="project" value="UniProtKB-SubCell"/>
</dbReference>
<dbReference type="Proteomes" id="UP000095300">
    <property type="component" value="Unassembled WGS sequence"/>
</dbReference>
<dbReference type="SUPFAM" id="SSF53850">
    <property type="entry name" value="Periplasmic binding protein-like II"/>
    <property type="match status" value="1"/>
</dbReference>
<dbReference type="OrthoDB" id="6353409at2759"/>
<protein>
    <recommendedName>
        <fullName evidence="10">Ionotropic glutamate receptor C-terminal domain-containing protein</fullName>
    </recommendedName>
</protein>
<keyword evidence="3" id="KW-1003">Cell membrane</keyword>
<dbReference type="VEuPathDB" id="VectorBase:SCAU002275"/>
<dbReference type="InterPro" id="IPR001320">
    <property type="entry name" value="Iontro_rcpt_C"/>
</dbReference>
<evidence type="ECO:0000256" key="9">
    <source>
        <dbReference type="SAM" id="Phobius"/>
    </source>
</evidence>
<dbReference type="GO" id="GO:0015276">
    <property type="term" value="F:ligand-gated monoatomic ion channel activity"/>
    <property type="evidence" value="ECO:0007669"/>
    <property type="project" value="InterPro"/>
</dbReference>
<comment type="similarity">
    <text evidence="2">Belongs to the glutamate-gated ion channel (TC 1.A.10.1) family.</text>
</comment>
<reference evidence="11" key="1">
    <citation type="submission" date="2020-05" db="UniProtKB">
        <authorList>
            <consortium name="EnsemblMetazoa"/>
        </authorList>
    </citation>
    <scope>IDENTIFICATION</scope>
    <source>
        <strain evidence="11">USDA</strain>
    </source>
</reference>
<feature type="domain" description="Ionotropic glutamate receptor C-terminal" evidence="10">
    <location>
        <begin position="346"/>
        <end position="643"/>
    </location>
</feature>
<evidence type="ECO:0000256" key="5">
    <source>
        <dbReference type="ARBA" id="ARBA00022989"/>
    </source>
</evidence>
<comment type="subcellular location">
    <subcellularLocation>
        <location evidence="1">Cell membrane</location>
        <topology evidence="1">Multi-pass membrane protein</topology>
    </subcellularLocation>
</comment>
<keyword evidence="8" id="KW-0325">Glycoprotein</keyword>
<dbReference type="Gene3D" id="1.10.287.70">
    <property type="match status" value="1"/>
</dbReference>
<evidence type="ECO:0000313" key="12">
    <source>
        <dbReference type="Proteomes" id="UP000095300"/>
    </source>
</evidence>
<dbReference type="Pfam" id="PF00060">
    <property type="entry name" value="Lig_chan"/>
    <property type="match status" value="1"/>
</dbReference>
<dbReference type="KEGG" id="scac:106081515"/>
<keyword evidence="5 9" id="KW-1133">Transmembrane helix</keyword>
<evidence type="ECO:0000256" key="3">
    <source>
        <dbReference type="ARBA" id="ARBA00022475"/>
    </source>
</evidence>
<evidence type="ECO:0000256" key="8">
    <source>
        <dbReference type="ARBA" id="ARBA00023180"/>
    </source>
</evidence>
<feature type="transmembrane region" description="Helical" evidence="9">
    <location>
        <begin position="347"/>
        <end position="369"/>
    </location>
</feature>
<feature type="transmembrane region" description="Helical" evidence="9">
    <location>
        <begin position="636"/>
        <end position="658"/>
    </location>
</feature>
<dbReference type="PANTHER" id="PTHR42643">
    <property type="entry name" value="IONOTROPIC RECEPTOR 20A-RELATED"/>
    <property type="match status" value="1"/>
</dbReference>
<keyword evidence="4 9" id="KW-0812">Transmembrane</keyword>
<evidence type="ECO:0000256" key="4">
    <source>
        <dbReference type="ARBA" id="ARBA00022692"/>
    </source>
</evidence>
<feature type="transmembrane region" description="Helical" evidence="9">
    <location>
        <begin position="416"/>
        <end position="433"/>
    </location>
</feature>
<dbReference type="InterPro" id="IPR052192">
    <property type="entry name" value="Insect_Ionotropic_Sensory_Rcpt"/>
</dbReference>
<organism evidence="11 12">
    <name type="scientific">Stomoxys calcitrans</name>
    <name type="common">Stable fly</name>
    <name type="synonym">Conops calcitrans</name>
    <dbReference type="NCBI Taxonomy" id="35570"/>
    <lineage>
        <taxon>Eukaryota</taxon>
        <taxon>Metazoa</taxon>
        <taxon>Ecdysozoa</taxon>
        <taxon>Arthropoda</taxon>
        <taxon>Hexapoda</taxon>
        <taxon>Insecta</taxon>
        <taxon>Pterygota</taxon>
        <taxon>Neoptera</taxon>
        <taxon>Endopterygota</taxon>
        <taxon>Diptera</taxon>
        <taxon>Brachycera</taxon>
        <taxon>Muscomorpha</taxon>
        <taxon>Muscoidea</taxon>
        <taxon>Muscidae</taxon>
        <taxon>Stomoxys</taxon>
    </lineage>
</organism>
<keyword evidence="12" id="KW-1185">Reference proteome</keyword>
<gene>
    <name evidence="11" type="primary">106081515</name>
</gene>
<sequence length="671" mass="77859">MTLTVVKQKSGMQHTRPIITLLVVVIILSGSLSLEVNVEWINESHHKESLEFSMKICDIAKKRNAQTNILYTNDWKEGRSENSTHNIDWLVLYQCLLELPFLLRSLNYFPIEPARAFSSLNIFSITSAERASNVLDFIDAHQRWKQGHRYLFIWLLPKWEVGAVKDFFRHLWLKNILHALVIWDSVHVYTFEPFSVEGFRLKSIAEHQCYYYDKLTNFHHYEFSITMFTDPVRAIPLPNTSSQGYRRIDGRVASALVEQLNATARYIAPADNETYGSLRNGTFSGALGDIQSGLAHIGFNLRYTLDHVKEHVEELYPYQRRFLYLIVPAAEMCPEYMIFVRAFSNCLWRLIILNFCLVLVIFIIFHYLAGHLYQQENAPHSPGTHWQCYRLFEILYKTQLGGPVETYSSMSSLRQILMAWILFSYVLSTMYFAKLESNFVQPSYEPEMDSLDQLPQLNVPIYAFDIVFEAVKVSLLPQYYKWISAMGVRVPANRQGDKFAFEVTQKNARVGLILHDEMAKELLVHTFNEATKRPSYHIVREYLRTLTTSYVVTKGSPFIHKFQQVVSAFHEFGFIRHWLQVEPRNAASHNSQEFLEDLEDDLDMSDDEEGTGTAAPSEDASMKKVVLNLDILQGAFYLWLAGILISCVGFAAEWVYWWNHYQSQQCTSHEP</sequence>
<dbReference type="AlphaFoldDB" id="A0A1I8NV16"/>
<evidence type="ECO:0000256" key="7">
    <source>
        <dbReference type="ARBA" id="ARBA00023170"/>
    </source>
</evidence>
<dbReference type="EnsemblMetazoa" id="SCAU002275-RA">
    <property type="protein sequence ID" value="SCAU002275-PA"/>
    <property type="gene ID" value="SCAU002275"/>
</dbReference>
<dbReference type="GO" id="GO:0050907">
    <property type="term" value="P:detection of chemical stimulus involved in sensory perception"/>
    <property type="evidence" value="ECO:0007669"/>
    <property type="project" value="UniProtKB-ARBA"/>
</dbReference>
<evidence type="ECO:0000256" key="6">
    <source>
        <dbReference type="ARBA" id="ARBA00023136"/>
    </source>
</evidence>
<proteinExistence type="inferred from homology"/>
<dbReference type="PANTHER" id="PTHR42643:SF31">
    <property type="entry name" value="IONOTROPIC RECEPTOR 68B-RELATED"/>
    <property type="match status" value="1"/>
</dbReference>
<evidence type="ECO:0000256" key="2">
    <source>
        <dbReference type="ARBA" id="ARBA00008685"/>
    </source>
</evidence>
<evidence type="ECO:0000259" key="10">
    <source>
        <dbReference type="Pfam" id="PF00060"/>
    </source>
</evidence>
<evidence type="ECO:0000313" key="11">
    <source>
        <dbReference type="EnsemblMetazoa" id="SCAU002275-PA"/>
    </source>
</evidence>
<keyword evidence="7" id="KW-0675">Receptor</keyword>
<evidence type="ECO:0000256" key="1">
    <source>
        <dbReference type="ARBA" id="ARBA00004651"/>
    </source>
</evidence>